<organism evidence="7 8">
    <name type="scientific">Ash yellows phytoplasma</name>
    <dbReference type="NCBI Taxonomy" id="35780"/>
    <lineage>
        <taxon>Bacteria</taxon>
        <taxon>Bacillati</taxon>
        <taxon>Mycoplasmatota</taxon>
        <taxon>Mollicutes</taxon>
        <taxon>Acholeplasmatales</taxon>
        <taxon>Acholeplasmataceae</taxon>
        <taxon>Candidatus Phytoplasma</taxon>
        <taxon>16SrVII (Ash yellows group)</taxon>
    </lineage>
</organism>
<gene>
    <name evidence="7" type="ORF">AshY1_05400</name>
</gene>
<accession>A0ABZ2UD13</accession>
<sequence length="149" mass="17420">MINKPKKCFLGLDLGEKTLGIAISESGFFAHNLKTLFFNVHQYQELILPLKVIIDKFKVTTIVLGYPKHMNNDIGIKAQISIDFCKRIQKNLPDIEVILWDERLSTKQTYQLFYMNKYNKYKSKKLKDEIAASIILQNFLNYSNNQLKK</sequence>
<dbReference type="HAMAP" id="MF_00651">
    <property type="entry name" value="Nuclease_YqgF"/>
    <property type="match status" value="1"/>
</dbReference>
<dbReference type="EC" id="3.1.-.-" evidence="5"/>
<dbReference type="InterPro" id="IPR006641">
    <property type="entry name" value="YqgF/RNaseH-like_dom"/>
</dbReference>
<keyword evidence="3 5" id="KW-0540">Nuclease</keyword>
<dbReference type="PANTHER" id="PTHR33317">
    <property type="entry name" value="POLYNUCLEOTIDYL TRANSFERASE, RIBONUCLEASE H-LIKE SUPERFAMILY PROTEIN"/>
    <property type="match status" value="1"/>
</dbReference>
<comment type="function">
    <text evidence="5">Could be a nuclease involved in processing of the 5'-end of pre-16S rRNA.</text>
</comment>
<proteinExistence type="inferred from homology"/>
<dbReference type="NCBIfam" id="TIGR00250">
    <property type="entry name" value="RNAse_H_YqgF"/>
    <property type="match status" value="1"/>
</dbReference>
<dbReference type="SMART" id="SM00732">
    <property type="entry name" value="YqgFc"/>
    <property type="match status" value="1"/>
</dbReference>
<evidence type="ECO:0000256" key="2">
    <source>
        <dbReference type="ARBA" id="ARBA00022517"/>
    </source>
</evidence>
<evidence type="ECO:0000256" key="1">
    <source>
        <dbReference type="ARBA" id="ARBA00022490"/>
    </source>
</evidence>
<dbReference type="Proteomes" id="UP001484199">
    <property type="component" value="Chromosome"/>
</dbReference>
<dbReference type="CDD" id="cd16964">
    <property type="entry name" value="YqgF"/>
    <property type="match status" value="1"/>
</dbReference>
<dbReference type="Pfam" id="PF03652">
    <property type="entry name" value="RuvX"/>
    <property type="match status" value="1"/>
</dbReference>
<dbReference type="EMBL" id="CP146843">
    <property type="protein sequence ID" value="WYY26637.1"/>
    <property type="molecule type" value="Genomic_DNA"/>
</dbReference>
<keyword evidence="4 5" id="KW-0378">Hydrolase</keyword>
<keyword evidence="8" id="KW-1185">Reference proteome</keyword>
<evidence type="ECO:0000256" key="4">
    <source>
        <dbReference type="ARBA" id="ARBA00022801"/>
    </source>
</evidence>
<dbReference type="InterPro" id="IPR005227">
    <property type="entry name" value="YqgF"/>
</dbReference>
<evidence type="ECO:0000313" key="8">
    <source>
        <dbReference type="Proteomes" id="UP001484199"/>
    </source>
</evidence>
<evidence type="ECO:0000256" key="3">
    <source>
        <dbReference type="ARBA" id="ARBA00022722"/>
    </source>
</evidence>
<evidence type="ECO:0000259" key="6">
    <source>
        <dbReference type="SMART" id="SM00732"/>
    </source>
</evidence>
<dbReference type="RefSeq" id="WP_341266539.1">
    <property type="nucleotide sequence ID" value="NZ_CP146843.1"/>
</dbReference>
<evidence type="ECO:0000313" key="7">
    <source>
        <dbReference type="EMBL" id="WYY26637.1"/>
    </source>
</evidence>
<evidence type="ECO:0000256" key="5">
    <source>
        <dbReference type="HAMAP-Rule" id="MF_00651"/>
    </source>
</evidence>
<dbReference type="InterPro" id="IPR037027">
    <property type="entry name" value="YqgF/RNaseH-like_dom_sf"/>
</dbReference>
<name>A0ABZ2UD13_ASHYP</name>
<comment type="subcellular location">
    <subcellularLocation>
        <location evidence="5">Cytoplasm</location>
    </subcellularLocation>
</comment>
<dbReference type="PANTHER" id="PTHR33317:SF4">
    <property type="entry name" value="POLYNUCLEOTIDYL TRANSFERASE, RIBONUCLEASE H-LIKE SUPERFAMILY PROTEIN"/>
    <property type="match status" value="1"/>
</dbReference>
<keyword evidence="2 5" id="KW-0690">Ribosome biogenesis</keyword>
<comment type="similarity">
    <text evidence="5">Belongs to the YqgF HJR family.</text>
</comment>
<protein>
    <recommendedName>
        <fullName evidence="5">Putative pre-16S rRNA nuclease</fullName>
        <ecNumber evidence="5">3.1.-.-</ecNumber>
    </recommendedName>
</protein>
<dbReference type="InterPro" id="IPR012337">
    <property type="entry name" value="RNaseH-like_sf"/>
</dbReference>
<keyword evidence="1 5" id="KW-0963">Cytoplasm</keyword>
<feature type="domain" description="YqgF/RNase H-like" evidence="6">
    <location>
        <begin position="7"/>
        <end position="109"/>
    </location>
</feature>
<dbReference type="Gene3D" id="3.30.420.140">
    <property type="entry name" value="YqgF/RNase H-like domain"/>
    <property type="match status" value="1"/>
</dbReference>
<reference evidence="7" key="1">
    <citation type="submission" date="2024-03" db="EMBL/GenBank/DDBJ databases">
        <title>The Complete Genome of 'Candidatus Phytoplasma fraxini' AshY1 from the Ash Yellows Group.</title>
        <authorList>
            <person name="Boehm J.W."/>
            <person name="Huettel B."/>
            <person name="Schneider B."/>
            <person name="Kube M."/>
        </authorList>
    </citation>
    <scope>NUCLEOTIDE SEQUENCE [LARGE SCALE GENOMIC DNA]</scope>
    <source>
        <strain evidence="7">AshY1</strain>
    </source>
</reference>
<dbReference type="SUPFAM" id="SSF53098">
    <property type="entry name" value="Ribonuclease H-like"/>
    <property type="match status" value="1"/>
</dbReference>